<comment type="caution">
    <text evidence="5">The sequence shown here is derived from an EMBL/GenBank/DDBJ whole genome shotgun (WGS) entry which is preliminary data.</text>
</comment>
<gene>
    <name evidence="5" type="ORF">DB88DRAFT_470524</name>
</gene>
<feature type="compositionally biased region" description="Polar residues" evidence="2">
    <location>
        <begin position="139"/>
        <end position="149"/>
    </location>
</feature>
<dbReference type="SUPFAM" id="SSF49785">
    <property type="entry name" value="Galactose-binding domain-like"/>
    <property type="match status" value="1"/>
</dbReference>
<evidence type="ECO:0000256" key="1">
    <source>
        <dbReference type="ARBA" id="ARBA00007884"/>
    </source>
</evidence>
<dbReference type="Pfam" id="PF08547">
    <property type="entry name" value="CIA30"/>
    <property type="match status" value="1"/>
</dbReference>
<sequence length="262" mass="29311">MTNLIPSVFPPWDFSRWTDVDDRVRGGSSVSHLEPVDIPSTDREKGKTAARFWGNLDIDTLGGAGFASQRYRFGPEPLRLPRLDYKGISLVVRPDQPDVVAPTGHSANTFTLVLKQNLSTRPPSRPKTPPQPDPASLSYEASFTPSRSVDNSQTITLDFEQFKPTYRGREVGKDDPKYEPLRPETIYELSLMCRSDFGGQKGKFSLIVEEIKGWKKEGKEGWFVAVVNTLGAVWTGLVVWVMGLFQGQGRIALRDEEKDPLV</sequence>
<proteinExistence type="inferred from homology"/>
<dbReference type="PANTHER" id="PTHR13194:SF19">
    <property type="entry name" value="NAD(P)-BINDING ROSSMANN-FOLD SUPERFAMILY PROTEIN"/>
    <property type="match status" value="1"/>
</dbReference>
<keyword evidence="3" id="KW-0472">Membrane</keyword>
<feature type="transmembrane region" description="Helical" evidence="3">
    <location>
        <begin position="222"/>
        <end position="245"/>
    </location>
</feature>
<keyword evidence="3" id="KW-0812">Transmembrane</keyword>
<evidence type="ECO:0000313" key="5">
    <source>
        <dbReference type="EMBL" id="KAK1927967.1"/>
    </source>
</evidence>
<name>A0AAD9L9Z7_PAPLA</name>
<dbReference type="InterPro" id="IPR008979">
    <property type="entry name" value="Galactose-bd-like_sf"/>
</dbReference>
<dbReference type="AlphaFoldDB" id="A0AAD9L9Z7"/>
<keyword evidence="6" id="KW-1185">Reference proteome</keyword>
<dbReference type="InterPro" id="IPR039131">
    <property type="entry name" value="NDUFAF1"/>
</dbReference>
<dbReference type="EMBL" id="JAODAN010000001">
    <property type="protein sequence ID" value="KAK1927967.1"/>
    <property type="molecule type" value="Genomic_DNA"/>
</dbReference>
<dbReference type="Proteomes" id="UP001182556">
    <property type="component" value="Unassembled WGS sequence"/>
</dbReference>
<evidence type="ECO:0000256" key="2">
    <source>
        <dbReference type="SAM" id="MobiDB-lite"/>
    </source>
</evidence>
<dbReference type="GO" id="GO:0051082">
    <property type="term" value="F:unfolded protein binding"/>
    <property type="evidence" value="ECO:0007669"/>
    <property type="project" value="TreeGrafter"/>
</dbReference>
<reference evidence="5" key="1">
    <citation type="submission" date="2023-02" db="EMBL/GenBank/DDBJ databases">
        <title>Identification and recombinant expression of a fungal hydrolase from Papiliotrema laurentii that hydrolyzes apple cutin and clears colloidal polyester polyurethane.</title>
        <authorList>
            <consortium name="DOE Joint Genome Institute"/>
            <person name="Roman V.A."/>
            <person name="Bojanowski C."/>
            <person name="Crable B.R."/>
            <person name="Wagner D.N."/>
            <person name="Hung C.S."/>
            <person name="Nadeau L.J."/>
            <person name="Schratz L."/>
            <person name="Haridas S."/>
            <person name="Pangilinan J."/>
            <person name="Lipzen A."/>
            <person name="Na H."/>
            <person name="Yan M."/>
            <person name="Ng V."/>
            <person name="Grigoriev I.V."/>
            <person name="Spatafora J.W."/>
            <person name="Barlow D."/>
            <person name="Biffinger J."/>
            <person name="Kelley-Loughnane N."/>
            <person name="Varaljay V.A."/>
            <person name="Crookes-Goodson W.J."/>
        </authorList>
    </citation>
    <scope>NUCLEOTIDE SEQUENCE</scope>
    <source>
        <strain evidence="5">5307AH</strain>
    </source>
</reference>
<accession>A0AAD9L9Z7</accession>
<feature type="compositionally biased region" description="Pro residues" evidence="2">
    <location>
        <begin position="123"/>
        <end position="133"/>
    </location>
</feature>
<keyword evidence="3" id="KW-1133">Transmembrane helix</keyword>
<organism evidence="5 6">
    <name type="scientific">Papiliotrema laurentii</name>
    <name type="common">Cryptococcus laurentii</name>
    <dbReference type="NCBI Taxonomy" id="5418"/>
    <lineage>
        <taxon>Eukaryota</taxon>
        <taxon>Fungi</taxon>
        <taxon>Dikarya</taxon>
        <taxon>Basidiomycota</taxon>
        <taxon>Agaricomycotina</taxon>
        <taxon>Tremellomycetes</taxon>
        <taxon>Tremellales</taxon>
        <taxon>Rhynchogastremaceae</taxon>
        <taxon>Papiliotrema</taxon>
    </lineage>
</organism>
<dbReference type="PANTHER" id="PTHR13194">
    <property type="entry name" value="COMPLEX I INTERMEDIATE-ASSOCIATED PROTEIN 30"/>
    <property type="match status" value="1"/>
</dbReference>
<dbReference type="InterPro" id="IPR013857">
    <property type="entry name" value="NADH-UbQ_OxRdtase-assoc_prot30"/>
</dbReference>
<evidence type="ECO:0000259" key="4">
    <source>
        <dbReference type="Pfam" id="PF08547"/>
    </source>
</evidence>
<evidence type="ECO:0000313" key="6">
    <source>
        <dbReference type="Proteomes" id="UP001182556"/>
    </source>
</evidence>
<protein>
    <submittedName>
        <fullName evidence="5">Complex I intermediate-associated protein 30-domain-containing protein</fullName>
    </submittedName>
</protein>
<evidence type="ECO:0000256" key="3">
    <source>
        <dbReference type="SAM" id="Phobius"/>
    </source>
</evidence>
<feature type="region of interest" description="Disordered" evidence="2">
    <location>
        <begin position="116"/>
        <end position="149"/>
    </location>
</feature>
<feature type="domain" description="NADH:ubiquinone oxidoreductase intermediate-associated protein 30" evidence="4">
    <location>
        <begin position="13"/>
        <end position="207"/>
    </location>
</feature>
<dbReference type="GO" id="GO:0010257">
    <property type="term" value="P:NADH dehydrogenase complex assembly"/>
    <property type="evidence" value="ECO:0007669"/>
    <property type="project" value="TreeGrafter"/>
</dbReference>
<comment type="similarity">
    <text evidence="1">Belongs to the CIA30 family.</text>
</comment>